<evidence type="ECO:0000313" key="9">
    <source>
        <dbReference type="Proteomes" id="UP000550260"/>
    </source>
</evidence>
<dbReference type="PANTHER" id="PTHR43174:SF2">
    <property type="entry name" value="UDP-N-ACETYLGLUCOSAMINE 2-EPIMERASE"/>
    <property type="match status" value="1"/>
</dbReference>
<organism evidence="7 8">
    <name type="scientific">Amycolatopsis echigonensis</name>
    <dbReference type="NCBI Taxonomy" id="2576905"/>
    <lineage>
        <taxon>Bacteria</taxon>
        <taxon>Bacillati</taxon>
        <taxon>Actinomycetota</taxon>
        <taxon>Actinomycetes</taxon>
        <taxon>Pseudonocardiales</taxon>
        <taxon>Pseudonocardiaceae</taxon>
        <taxon>Amycolatopsis</taxon>
    </lineage>
</organism>
<evidence type="ECO:0000256" key="2">
    <source>
        <dbReference type="ARBA" id="ARBA00038209"/>
    </source>
</evidence>
<dbReference type="CDD" id="cd03786">
    <property type="entry name" value="GTB_UDP-GlcNAc_2-Epimerase"/>
    <property type="match status" value="1"/>
</dbReference>
<reference evidence="6 9" key="2">
    <citation type="submission" date="2020-08" db="EMBL/GenBank/DDBJ databases">
        <title>Amycolatopsis echigonensis JCM 21831.</title>
        <authorList>
            <person name="Tedsree N."/>
            <person name="Kuncharoen N."/>
            <person name="Likhitwitayawuid K."/>
            <person name="Tanasupawat S."/>
        </authorList>
    </citation>
    <scope>NUCLEOTIDE SEQUENCE [LARGE SCALE GENOMIC DNA]</scope>
    <source>
        <strain evidence="6 9">JCM 21831</strain>
    </source>
</reference>
<evidence type="ECO:0000313" key="7">
    <source>
        <dbReference type="EMBL" id="PKV95418.1"/>
    </source>
</evidence>
<dbReference type="Pfam" id="PF02350">
    <property type="entry name" value="Epimerase_2"/>
    <property type="match status" value="1"/>
</dbReference>
<evidence type="ECO:0000256" key="4">
    <source>
        <dbReference type="RuleBase" id="RU003513"/>
    </source>
</evidence>
<dbReference type="AlphaFoldDB" id="A0A2N3WNH4"/>
<feature type="domain" description="UDP-N-acetylglucosamine 2-epimerase" evidence="5">
    <location>
        <begin position="31"/>
        <end position="364"/>
    </location>
</feature>
<dbReference type="Proteomes" id="UP000233750">
    <property type="component" value="Unassembled WGS sequence"/>
</dbReference>
<dbReference type="Gene3D" id="3.40.50.2000">
    <property type="entry name" value="Glycogen Phosphorylase B"/>
    <property type="match status" value="2"/>
</dbReference>
<reference evidence="7 8" key="1">
    <citation type="submission" date="2017-12" db="EMBL/GenBank/DDBJ databases">
        <title>Sequencing the genomes of 1000 Actinobacteria strains.</title>
        <authorList>
            <person name="Klenk H.-P."/>
        </authorList>
    </citation>
    <scope>NUCLEOTIDE SEQUENCE [LARGE SCALE GENOMIC DNA]</scope>
    <source>
        <strain evidence="7 8">DSM 45165</strain>
    </source>
</reference>
<dbReference type="OrthoDB" id="9803238at2"/>
<gene>
    <name evidence="6" type="primary">wecB</name>
    <name evidence="7" type="ORF">ATK30_6338</name>
    <name evidence="6" type="ORF">H5411_04375</name>
</gene>
<dbReference type="NCBIfam" id="TIGR00236">
    <property type="entry name" value="wecB"/>
    <property type="match status" value="1"/>
</dbReference>
<accession>A0A2N3WNH4</accession>
<dbReference type="Proteomes" id="UP000550260">
    <property type="component" value="Unassembled WGS sequence"/>
</dbReference>
<comment type="similarity">
    <text evidence="2 4">Belongs to the UDP-N-acetylglucosamine 2-epimerase family.</text>
</comment>
<evidence type="ECO:0000256" key="1">
    <source>
        <dbReference type="ARBA" id="ARBA00023235"/>
    </source>
</evidence>
<dbReference type="SUPFAM" id="SSF53756">
    <property type="entry name" value="UDP-Glycosyltransferase/glycogen phosphorylase"/>
    <property type="match status" value="1"/>
</dbReference>
<protein>
    <recommendedName>
        <fullName evidence="3">UDP-N-acetylglucosamine 2-epimerase (non-hydrolyzing)</fullName>
        <ecNumber evidence="3">5.1.3.14</ecNumber>
    </recommendedName>
</protein>
<dbReference type="EC" id="5.1.3.14" evidence="3"/>
<keyword evidence="8" id="KW-1185">Reference proteome</keyword>
<dbReference type="RefSeq" id="WP_101438529.1">
    <property type="nucleotide sequence ID" value="NZ_JACJHR010000004.1"/>
</dbReference>
<evidence type="ECO:0000259" key="5">
    <source>
        <dbReference type="Pfam" id="PF02350"/>
    </source>
</evidence>
<accession>A0A8E2AYN1</accession>
<sequence>MTTNPELILFAGTRPEAIKLAPVALAAGEFGFRARIVATGQHPDMVDQGLAPFGVVPDDRIVLSRATGTLSELFARLVPEADRVLAERRPAAVVVQGDTATSLACTLAAFWRHIPVVHVEAGLRTGDLESPFPEEANRQLVSRIAALHLAPTPAAAAALRAEGVPDEKIVVTGNTVVDAALHIAGQGLPPKNVAVAAAFAGPRPRILVTMHRRESWRSGIGEVLGAVMQIAREFPGARFLLPSHPNPKVRQIVHRILGTCNAVTVTEPLDYPDLIWALSRSSLVITDSGGIQEEAPTFGVPVLVARDTTERREAVDAGWARLVGTDFSEVVTAARAVLSGRETGPGTGNPFGSGDAAWLTMDAIRGRIADPARVLAAGPGAA</sequence>
<evidence type="ECO:0000313" key="8">
    <source>
        <dbReference type="Proteomes" id="UP000233750"/>
    </source>
</evidence>
<comment type="caution">
    <text evidence="7">The sequence shown here is derived from an EMBL/GenBank/DDBJ whole genome shotgun (WGS) entry which is preliminary data.</text>
</comment>
<dbReference type="PANTHER" id="PTHR43174">
    <property type="entry name" value="UDP-N-ACETYLGLUCOSAMINE 2-EPIMERASE"/>
    <property type="match status" value="1"/>
</dbReference>
<dbReference type="InterPro" id="IPR029767">
    <property type="entry name" value="WecB-like"/>
</dbReference>
<evidence type="ECO:0000256" key="3">
    <source>
        <dbReference type="ARBA" id="ARBA00038858"/>
    </source>
</evidence>
<dbReference type="EMBL" id="JACJHR010000004">
    <property type="protein sequence ID" value="MBB2498374.1"/>
    <property type="molecule type" value="Genomic_DNA"/>
</dbReference>
<dbReference type="GO" id="GO:0008761">
    <property type="term" value="F:UDP-N-acetylglucosamine 2-epimerase activity"/>
    <property type="evidence" value="ECO:0007669"/>
    <property type="project" value="UniProtKB-EC"/>
</dbReference>
<evidence type="ECO:0000313" key="6">
    <source>
        <dbReference type="EMBL" id="MBB2498374.1"/>
    </source>
</evidence>
<keyword evidence="1 4" id="KW-0413">Isomerase</keyword>
<dbReference type="InterPro" id="IPR003331">
    <property type="entry name" value="UDP_GlcNAc_Epimerase_2_dom"/>
</dbReference>
<dbReference type="EMBL" id="PJMY01000003">
    <property type="protein sequence ID" value="PKV95418.1"/>
    <property type="molecule type" value="Genomic_DNA"/>
</dbReference>
<proteinExistence type="inferred from homology"/>
<name>A0A2N3WNH4_9PSEU</name>